<dbReference type="AlphaFoldDB" id="A0A518D6K9"/>
<organism evidence="3 4">
    <name type="scientific">Pirellulimonas nuda</name>
    <dbReference type="NCBI Taxonomy" id="2528009"/>
    <lineage>
        <taxon>Bacteria</taxon>
        <taxon>Pseudomonadati</taxon>
        <taxon>Planctomycetota</taxon>
        <taxon>Planctomycetia</taxon>
        <taxon>Pirellulales</taxon>
        <taxon>Lacipirellulaceae</taxon>
        <taxon>Pirellulimonas</taxon>
    </lineage>
</organism>
<feature type="chain" id="PRO_5021778188" description="Ice-binding protein C-terminal domain-containing protein" evidence="1">
    <location>
        <begin position="22"/>
        <end position="291"/>
    </location>
</feature>
<feature type="signal peptide" evidence="1">
    <location>
        <begin position="1"/>
        <end position="21"/>
    </location>
</feature>
<keyword evidence="1" id="KW-0732">Signal</keyword>
<dbReference type="InterPro" id="IPR013424">
    <property type="entry name" value="Ice-binding_C"/>
</dbReference>
<dbReference type="RefSeq" id="WP_145280984.1">
    <property type="nucleotide sequence ID" value="NZ_CP036291.1"/>
</dbReference>
<accession>A0A518D6K9</accession>
<reference evidence="3 4" key="1">
    <citation type="submission" date="2019-02" db="EMBL/GenBank/DDBJ databases">
        <title>Deep-cultivation of Planctomycetes and their phenomic and genomic characterization uncovers novel biology.</title>
        <authorList>
            <person name="Wiegand S."/>
            <person name="Jogler M."/>
            <person name="Boedeker C."/>
            <person name="Pinto D."/>
            <person name="Vollmers J."/>
            <person name="Rivas-Marin E."/>
            <person name="Kohn T."/>
            <person name="Peeters S.H."/>
            <person name="Heuer A."/>
            <person name="Rast P."/>
            <person name="Oberbeckmann S."/>
            <person name="Bunk B."/>
            <person name="Jeske O."/>
            <person name="Meyerdierks A."/>
            <person name="Storesund J.E."/>
            <person name="Kallscheuer N."/>
            <person name="Luecker S."/>
            <person name="Lage O.M."/>
            <person name="Pohl T."/>
            <person name="Merkel B.J."/>
            <person name="Hornburger P."/>
            <person name="Mueller R.-W."/>
            <person name="Bruemmer F."/>
            <person name="Labrenz M."/>
            <person name="Spormann A.M."/>
            <person name="Op den Camp H."/>
            <person name="Overmann J."/>
            <person name="Amann R."/>
            <person name="Jetten M.S.M."/>
            <person name="Mascher T."/>
            <person name="Medema M.H."/>
            <person name="Devos D.P."/>
            <person name="Kaster A.-K."/>
            <person name="Ovreas L."/>
            <person name="Rohde M."/>
            <person name="Galperin M.Y."/>
            <person name="Jogler C."/>
        </authorList>
    </citation>
    <scope>NUCLEOTIDE SEQUENCE [LARGE SCALE GENOMIC DNA]</scope>
    <source>
        <strain evidence="3 4">Pla175</strain>
    </source>
</reference>
<evidence type="ECO:0000256" key="1">
    <source>
        <dbReference type="SAM" id="SignalP"/>
    </source>
</evidence>
<name>A0A518D6K9_9BACT</name>
<proteinExistence type="predicted"/>
<feature type="domain" description="Ice-binding protein C-terminal" evidence="2">
    <location>
        <begin position="266"/>
        <end position="288"/>
    </location>
</feature>
<gene>
    <name evidence="3" type="ORF">Pla175_04790</name>
</gene>
<dbReference type="Pfam" id="PF07589">
    <property type="entry name" value="PEP-CTERM"/>
    <property type="match status" value="1"/>
</dbReference>
<dbReference type="Proteomes" id="UP000317429">
    <property type="component" value="Chromosome"/>
</dbReference>
<evidence type="ECO:0000313" key="4">
    <source>
        <dbReference type="Proteomes" id="UP000317429"/>
    </source>
</evidence>
<dbReference type="EMBL" id="CP036291">
    <property type="protein sequence ID" value="QDU87123.1"/>
    <property type="molecule type" value="Genomic_DNA"/>
</dbReference>
<sequence precursor="true">MSWKSLTCAAALAAMVSPVLAVPNVVATNPTLSGSNYSWSIGVDPDDALYGANPGGGANGGSVAIEWTLSSTGLSAAAKNAANFPNDNPGMSGPDGVSPVAAGAATVNLGSTFLTGAGTFEAVTLTVPGPTITTGGLGNSHVSTVNVGGVYSAAGPPLAVGGTRGLIAQAGANSLLDAGKKFQYQVFGGDANFSGGATPVNSIDLTIFGSNFNKPGTYTWAQGNFTGSAAVDSADLTVFGANFNKVLTAFVIPPAAVGGAIGGAGVPEPGSMVLAGLASIGLIAAARRNKK</sequence>
<protein>
    <recommendedName>
        <fullName evidence="2">Ice-binding protein C-terminal domain-containing protein</fullName>
    </recommendedName>
</protein>
<evidence type="ECO:0000313" key="3">
    <source>
        <dbReference type="EMBL" id="QDU87123.1"/>
    </source>
</evidence>
<evidence type="ECO:0000259" key="2">
    <source>
        <dbReference type="Pfam" id="PF07589"/>
    </source>
</evidence>
<dbReference type="KEGG" id="pnd:Pla175_04790"/>
<keyword evidence="4" id="KW-1185">Reference proteome</keyword>